<dbReference type="EMBL" id="KZ503041">
    <property type="protein sequence ID" value="PKU69344.1"/>
    <property type="molecule type" value="Genomic_DNA"/>
</dbReference>
<organism evidence="6 7">
    <name type="scientific">Dendrobium catenatum</name>
    <dbReference type="NCBI Taxonomy" id="906689"/>
    <lineage>
        <taxon>Eukaryota</taxon>
        <taxon>Viridiplantae</taxon>
        <taxon>Streptophyta</taxon>
        <taxon>Embryophyta</taxon>
        <taxon>Tracheophyta</taxon>
        <taxon>Spermatophyta</taxon>
        <taxon>Magnoliopsida</taxon>
        <taxon>Liliopsida</taxon>
        <taxon>Asparagales</taxon>
        <taxon>Orchidaceae</taxon>
        <taxon>Epidendroideae</taxon>
        <taxon>Malaxideae</taxon>
        <taxon>Dendrobiinae</taxon>
        <taxon>Dendrobium</taxon>
    </lineage>
</organism>
<comment type="domain">
    <text evidence="4">The jas domain is required for interaction with COI1.</text>
</comment>
<proteinExistence type="inferred from homology"/>
<keyword evidence="3" id="KW-0832">Ubl conjugation</keyword>
<protein>
    <recommendedName>
        <fullName evidence="4">Protein TIFY</fullName>
    </recommendedName>
    <alternativeName>
        <fullName evidence="4">Jasmonate ZIM domain-containing protein</fullName>
    </alternativeName>
</protein>
<evidence type="ECO:0000256" key="1">
    <source>
        <dbReference type="ARBA" id="ARBA00008614"/>
    </source>
</evidence>
<dbReference type="Proteomes" id="UP000233837">
    <property type="component" value="Unassembled WGS sequence"/>
</dbReference>
<keyword evidence="4" id="KW-0539">Nucleus</keyword>
<reference evidence="6 7" key="2">
    <citation type="journal article" date="2017" name="Nature">
        <title>The Apostasia genome and the evolution of orchids.</title>
        <authorList>
            <person name="Zhang G.Q."/>
            <person name="Liu K.W."/>
            <person name="Li Z."/>
            <person name="Lohaus R."/>
            <person name="Hsiao Y.Y."/>
            <person name="Niu S.C."/>
            <person name="Wang J.Y."/>
            <person name="Lin Y.C."/>
            <person name="Xu Q."/>
            <person name="Chen L.J."/>
            <person name="Yoshida K."/>
            <person name="Fujiwara S."/>
            <person name="Wang Z.W."/>
            <person name="Zhang Y.Q."/>
            <person name="Mitsuda N."/>
            <person name="Wang M."/>
            <person name="Liu G.H."/>
            <person name="Pecoraro L."/>
            <person name="Huang H.X."/>
            <person name="Xiao X.J."/>
            <person name="Lin M."/>
            <person name="Wu X.Y."/>
            <person name="Wu W.L."/>
            <person name="Chen Y.Y."/>
            <person name="Chang S.B."/>
            <person name="Sakamoto S."/>
            <person name="Ohme-Takagi M."/>
            <person name="Yagi M."/>
            <person name="Zeng S.J."/>
            <person name="Shen C.Y."/>
            <person name="Yeh C.M."/>
            <person name="Luo Y.B."/>
            <person name="Tsai W.C."/>
            <person name="Van de Peer Y."/>
            <person name="Liu Z.J."/>
        </authorList>
    </citation>
    <scope>NUCLEOTIDE SEQUENCE [LARGE SCALE GENOMIC DNA]</scope>
    <source>
        <tissue evidence="6">The whole plant</tissue>
    </source>
</reference>
<dbReference type="GO" id="GO:0009611">
    <property type="term" value="P:response to wounding"/>
    <property type="evidence" value="ECO:0007669"/>
    <property type="project" value="UniProtKB-UniRule"/>
</dbReference>
<comment type="similarity">
    <text evidence="1 4">Belongs to the TIFY/JAZ family.</text>
</comment>
<evidence type="ECO:0000256" key="3">
    <source>
        <dbReference type="ARBA" id="ARBA00022843"/>
    </source>
</evidence>
<gene>
    <name evidence="6" type="primary">TIFY5A</name>
    <name evidence="6" type="ORF">MA16_Dca002614</name>
</gene>
<dbReference type="InterPro" id="IPR010399">
    <property type="entry name" value="Tify_dom"/>
</dbReference>
<dbReference type="Pfam" id="PF09425">
    <property type="entry name" value="Jas_motif"/>
    <property type="match status" value="1"/>
</dbReference>
<dbReference type="GO" id="GO:2000022">
    <property type="term" value="P:regulation of jasmonic acid mediated signaling pathway"/>
    <property type="evidence" value="ECO:0007669"/>
    <property type="project" value="UniProtKB-UniRule"/>
</dbReference>
<dbReference type="SMART" id="SM00979">
    <property type="entry name" value="TIFY"/>
    <property type="match status" value="1"/>
</dbReference>
<evidence type="ECO:0000313" key="6">
    <source>
        <dbReference type="EMBL" id="PKU69344.1"/>
    </source>
</evidence>
<sequence>MEIKESFMAVHEAAVDPLELKLGSLGYNLSPSCHGADVAVSGHADSAKQLLEEPSRQITICYNGRISVCNVTNFQARAIMDMAKNEMEKNKYSKEEEGEVAIARETVELQPGLSMKRSLQRFLQKRKARLMADSSFPYAHRKPLQLF</sequence>
<dbReference type="PANTHER" id="PTHR33077:SF17">
    <property type="entry name" value="PROTEIN TIFY 5B"/>
    <property type="match status" value="1"/>
</dbReference>
<reference evidence="6 7" key="1">
    <citation type="journal article" date="2016" name="Sci. Rep.">
        <title>The Dendrobium catenatum Lindl. genome sequence provides insights into polysaccharide synthase, floral development and adaptive evolution.</title>
        <authorList>
            <person name="Zhang G.Q."/>
            <person name="Xu Q."/>
            <person name="Bian C."/>
            <person name="Tsai W.C."/>
            <person name="Yeh C.M."/>
            <person name="Liu K.W."/>
            <person name="Yoshida K."/>
            <person name="Zhang L.S."/>
            <person name="Chang S.B."/>
            <person name="Chen F."/>
            <person name="Shi Y."/>
            <person name="Su Y.Y."/>
            <person name="Zhang Y.Q."/>
            <person name="Chen L.J."/>
            <person name="Yin Y."/>
            <person name="Lin M."/>
            <person name="Huang H."/>
            <person name="Deng H."/>
            <person name="Wang Z.W."/>
            <person name="Zhu S.L."/>
            <person name="Zhao X."/>
            <person name="Deng C."/>
            <person name="Niu S.C."/>
            <person name="Huang J."/>
            <person name="Wang M."/>
            <person name="Liu G.H."/>
            <person name="Yang H.J."/>
            <person name="Xiao X.J."/>
            <person name="Hsiao Y.Y."/>
            <person name="Wu W.L."/>
            <person name="Chen Y.Y."/>
            <person name="Mitsuda N."/>
            <person name="Ohme-Takagi M."/>
            <person name="Luo Y.B."/>
            <person name="Van de Peer Y."/>
            <person name="Liu Z.J."/>
        </authorList>
    </citation>
    <scope>NUCLEOTIDE SEQUENCE [LARGE SCALE GENOMIC DNA]</scope>
    <source>
        <tissue evidence="6">The whole plant</tissue>
    </source>
</reference>
<dbReference type="GO" id="GO:0005634">
    <property type="term" value="C:nucleus"/>
    <property type="evidence" value="ECO:0007669"/>
    <property type="project" value="UniProtKB-SubCell"/>
</dbReference>
<dbReference type="GO" id="GO:0031347">
    <property type="term" value="P:regulation of defense response"/>
    <property type="evidence" value="ECO:0007669"/>
    <property type="project" value="UniProtKB-UniRule"/>
</dbReference>
<name>A0A2I0W103_9ASPA</name>
<dbReference type="AlphaFoldDB" id="A0A2I0W103"/>
<comment type="subcellular location">
    <subcellularLocation>
        <location evidence="4">Nucleus</location>
    </subcellularLocation>
</comment>
<evidence type="ECO:0000256" key="2">
    <source>
        <dbReference type="ARBA" id="ARBA00022819"/>
    </source>
</evidence>
<comment type="function">
    <text evidence="4">Repressor of jasmonate responses.</text>
</comment>
<dbReference type="PROSITE" id="PS51320">
    <property type="entry name" value="TIFY"/>
    <property type="match status" value="1"/>
</dbReference>
<dbReference type="PANTHER" id="PTHR33077">
    <property type="entry name" value="PROTEIN TIFY 4A-RELATED-RELATED"/>
    <property type="match status" value="1"/>
</dbReference>
<accession>A0A2I0W103</accession>
<evidence type="ECO:0000313" key="7">
    <source>
        <dbReference type="Proteomes" id="UP000233837"/>
    </source>
</evidence>
<keyword evidence="7" id="KW-1185">Reference proteome</keyword>
<dbReference type="OrthoDB" id="782771at2759"/>
<dbReference type="InterPro" id="IPR040390">
    <property type="entry name" value="TIFY/JAZ"/>
</dbReference>
<dbReference type="InterPro" id="IPR018467">
    <property type="entry name" value="CCT_CS"/>
</dbReference>
<feature type="domain" description="Tify" evidence="5">
    <location>
        <begin position="51"/>
        <end position="85"/>
    </location>
</feature>
<dbReference type="Pfam" id="PF06200">
    <property type="entry name" value="tify"/>
    <property type="match status" value="1"/>
</dbReference>
<dbReference type="STRING" id="906689.A0A2I0W103"/>
<evidence type="ECO:0000256" key="4">
    <source>
        <dbReference type="RuleBase" id="RU369065"/>
    </source>
</evidence>
<keyword evidence="2 4" id="KW-1184">Jasmonic acid signaling pathway</keyword>
<evidence type="ECO:0000259" key="5">
    <source>
        <dbReference type="PROSITE" id="PS51320"/>
    </source>
</evidence>